<dbReference type="GO" id="GO:0003713">
    <property type="term" value="F:transcription coactivator activity"/>
    <property type="evidence" value="ECO:0007669"/>
    <property type="project" value="TreeGrafter"/>
</dbReference>
<feature type="compositionally biased region" description="Polar residues" evidence="11">
    <location>
        <begin position="180"/>
        <end position="197"/>
    </location>
</feature>
<dbReference type="Gene3D" id="2.40.128.20">
    <property type="match status" value="1"/>
</dbReference>
<evidence type="ECO:0000256" key="11">
    <source>
        <dbReference type="SAM" id="MobiDB-lite"/>
    </source>
</evidence>
<dbReference type="GO" id="GO:0008270">
    <property type="term" value="F:zinc ion binding"/>
    <property type="evidence" value="ECO:0007669"/>
    <property type="project" value="UniProtKB-KW"/>
</dbReference>
<comment type="subcellular location">
    <subcellularLocation>
        <location evidence="1 10">Nucleus</location>
    </subcellularLocation>
</comment>
<keyword evidence="6" id="KW-0805">Transcription regulation</keyword>
<keyword evidence="8" id="KW-0804">Transcription</keyword>
<dbReference type="GO" id="GO:0071819">
    <property type="term" value="C:DUBm complex"/>
    <property type="evidence" value="ECO:0007669"/>
    <property type="project" value="UniProtKB-ARBA"/>
</dbReference>
<evidence type="ECO:0000313" key="13">
    <source>
        <dbReference type="Proteomes" id="UP000324832"/>
    </source>
</evidence>
<evidence type="ECO:0000256" key="10">
    <source>
        <dbReference type="RuleBase" id="RU261113"/>
    </source>
</evidence>
<evidence type="ECO:0000256" key="3">
    <source>
        <dbReference type="ARBA" id="ARBA00022771"/>
    </source>
</evidence>
<dbReference type="GO" id="GO:0000124">
    <property type="term" value="C:SAGA complex"/>
    <property type="evidence" value="ECO:0007669"/>
    <property type="project" value="TreeGrafter"/>
</dbReference>
<feature type="non-terminal residue" evidence="12">
    <location>
        <position position="433"/>
    </location>
</feature>
<dbReference type="AlphaFoldDB" id="A0A5E4PUI4"/>
<accession>A0A5E4PUI4</accession>
<dbReference type="Proteomes" id="UP000324832">
    <property type="component" value="Unassembled WGS sequence"/>
</dbReference>
<keyword evidence="4" id="KW-0862">Zinc</keyword>
<protein>
    <recommendedName>
        <fullName evidence="10">SAGA-associated factor 11</fullName>
    </recommendedName>
</protein>
<evidence type="ECO:0000256" key="4">
    <source>
        <dbReference type="ARBA" id="ARBA00022833"/>
    </source>
</evidence>
<dbReference type="Gene3D" id="3.30.160.60">
    <property type="entry name" value="Classic Zinc Finger"/>
    <property type="match status" value="1"/>
</dbReference>
<keyword evidence="2" id="KW-0479">Metal-binding</keyword>
<comment type="similarity">
    <text evidence="10">Belongs to the SGF11 family.</text>
</comment>
<reference evidence="12 13" key="1">
    <citation type="submission" date="2017-07" db="EMBL/GenBank/DDBJ databases">
        <authorList>
            <person name="Talla V."/>
            <person name="Backstrom N."/>
        </authorList>
    </citation>
    <scope>NUCLEOTIDE SEQUENCE [LARGE SCALE GENOMIC DNA]</scope>
</reference>
<comment type="function">
    <text evidence="10">Component of the transcription regulatory histone acetylation (HAT) complex SAGA, a multiprotein complex that activates transcription by remodeling chromatin and mediating histone acetylation and deubiquitination. Within the SAGA complex, participates in a subcomplex that specifically deubiquitinates histone H2B. The SAGA complex is recruited to specific gene promoters by activators, where it is required for transcription.</text>
</comment>
<dbReference type="PANTHER" id="PTHR46367">
    <property type="entry name" value="ATAXIN-7-LIKE PROTEIN 3"/>
    <property type="match status" value="1"/>
</dbReference>
<evidence type="ECO:0000256" key="2">
    <source>
        <dbReference type="ARBA" id="ARBA00022723"/>
    </source>
</evidence>
<keyword evidence="3" id="KW-0863">Zinc-finger</keyword>
<dbReference type="GO" id="GO:0006357">
    <property type="term" value="P:regulation of transcription by RNA polymerase II"/>
    <property type="evidence" value="ECO:0007669"/>
    <property type="project" value="TreeGrafter"/>
</dbReference>
<dbReference type="HAMAP" id="MF_03047">
    <property type="entry name" value="Sgf11"/>
    <property type="match status" value="1"/>
</dbReference>
<evidence type="ECO:0000256" key="7">
    <source>
        <dbReference type="ARBA" id="ARBA00023159"/>
    </source>
</evidence>
<evidence type="ECO:0000256" key="9">
    <source>
        <dbReference type="ARBA" id="ARBA00023242"/>
    </source>
</evidence>
<evidence type="ECO:0000256" key="8">
    <source>
        <dbReference type="ARBA" id="ARBA00023163"/>
    </source>
</evidence>
<dbReference type="EMBL" id="FZQP02000349">
    <property type="protein sequence ID" value="VVC88561.1"/>
    <property type="molecule type" value="Genomic_DNA"/>
</dbReference>
<dbReference type="InterPro" id="IPR013246">
    <property type="entry name" value="SAGA_su_Sgf11"/>
</dbReference>
<evidence type="ECO:0000256" key="6">
    <source>
        <dbReference type="ARBA" id="ARBA00023015"/>
    </source>
</evidence>
<dbReference type="Pfam" id="PF08209">
    <property type="entry name" value="Sgf11"/>
    <property type="match status" value="1"/>
</dbReference>
<dbReference type="GO" id="GO:0006325">
    <property type="term" value="P:chromatin organization"/>
    <property type="evidence" value="ECO:0007669"/>
    <property type="project" value="UniProtKB-KW"/>
</dbReference>
<evidence type="ECO:0000256" key="1">
    <source>
        <dbReference type="ARBA" id="ARBA00004123"/>
    </source>
</evidence>
<feature type="compositionally biased region" description="Low complexity" evidence="11">
    <location>
        <begin position="128"/>
        <end position="137"/>
    </location>
</feature>
<keyword evidence="7 10" id="KW-0010">Activator</keyword>
<dbReference type="InterPro" id="IPR012674">
    <property type="entry name" value="Calycin"/>
</dbReference>
<dbReference type="SUPFAM" id="SSF50814">
    <property type="entry name" value="Lipocalins"/>
    <property type="match status" value="1"/>
</dbReference>
<feature type="region of interest" description="Disordered" evidence="11">
    <location>
        <begin position="128"/>
        <end position="197"/>
    </location>
</feature>
<comment type="subunit">
    <text evidence="10">Component of some SAGA transcription coactivator-HAT complexes.</text>
</comment>
<evidence type="ECO:0000256" key="5">
    <source>
        <dbReference type="ARBA" id="ARBA00022853"/>
    </source>
</evidence>
<dbReference type="InterPro" id="IPR051078">
    <property type="entry name" value="SGF11"/>
</dbReference>
<dbReference type="Gene3D" id="6.10.140.1270">
    <property type="match status" value="1"/>
</dbReference>
<keyword evidence="5" id="KW-0156">Chromatin regulator</keyword>
<evidence type="ECO:0000313" key="12">
    <source>
        <dbReference type="EMBL" id="VVC88561.1"/>
    </source>
</evidence>
<sequence>MTTIVSELSMHDLNNKFYEIMQNESNVEDAAKFIYDSLYDDVAMGFLFEFHHGLKTGLTDLIEGEKEDEDSYKIVNSSECDVFGLSVLKKTQDANCSCPNCERPVSASRFAPHLEKCMGMGRNSSRIASRRIASNSREPTSYAGLPSDDEDDADWSGGSVHSERRKKRIKNSNSRKSNKMHNVNRNTGPHNSDSNDGCATYETMSAIEKKNLLQQLCGVVSEHTKKFCTSVLEPSTPESQMMGLTADDAGSPPDSSPSSSSCFNNFYNKWYQVYHFSSDGQSLNNCSTIELMTRPSGIYLNQSRIDLGLFHRYSVGKIEIPIKEEDAAKMDLIFAFKNAPRRFYTCQYSPLIDKHYIYVWILSRHQILNDVSKELAVKSLHQLGLTGDMLVKDSRSCNAKYYDDFIDCVILLLGPKINGVRYAKEEELETFFV</sequence>
<dbReference type="FunFam" id="3.30.160.60:FF:000118">
    <property type="entry name" value="Ataxin-7-like protein 3"/>
    <property type="match status" value="1"/>
</dbReference>
<keyword evidence="13" id="KW-1185">Reference proteome</keyword>
<gene>
    <name evidence="12" type="ORF">LSINAPIS_LOCUS1905</name>
</gene>
<organism evidence="12 13">
    <name type="scientific">Leptidea sinapis</name>
    <dbReference type="NCBI Taxonomy" id="189913"/>
    <lineage>
        <taxon>Eukaryota</taxon>
        <taxon>Metazoa</taxon>
        <taxon>Ecdysozoa</taxon>
        <taxon>Arthropoda</taxon>
        <taxon>Hexapoda</taxon>
        <taxon>Insecta</taxon>
        <taxon>Pterygota</taxon>
        <taxon>Neoptera</taxon>
        <taxon>Endopterygota</taxon>
        <taxon>Lepidoptera</taxon>
        <taxon>Glossata</taxon>
        <taxon>Ditrysia</taxon>
        <taxon>Papilionoidea</taxon>
        <taxon>Pieridae</taxon>
        <taxon>Dismorphiinae</taxon>
        <taxon>Leptidea</taxon>
    </lineage>
</organism>
<proteinExistence type="inferred from homology"/>
<dbReference type="PANTHER" id="PTHR46367:SF1">
    <property type="entry name" value="ATAXIN-7-LIKE PROTEIN 3"/>
    <property type="match status" value="1"/>
</dbReference>
<keyword evidence="9" id="KW-0539">Nucleus</keyword>
<name>A0A5E4PUI4_9NEOP</name>